<dbReference type="Proteomes" id="UP001501425">
    <property type="component" value="Unassembled WGS sequence"/>
</dbReference>
<evidence type="ECO:0000313" key="2">
    <source>
        <dbReference type="EMBL" id="GAA0554403.1"/>
    </source>
</evidence>
<sequence>MARASERPFSDGREERVRGSGERGATGGSSERTARLGRREVRLRCGEGLKGAAVRTKTRDVRTAGANEVSAEDHNERIESSRLGFWRCSPPIHCLVFTNERRGRLMR</sequence>
<feature type="region of interest" description="Disordered" evidence="1">
    <location>
        <begin position="1"/>
        <end position="38"/>
    </location>
</feature>
<dbReference type="AlphaFoldDB" id="A0AAV3SVN5"/>
<comment type="caution">
    <text evidence="2">The sequence shown here is derived from an EMBL/GenBank/DDBJ whole genome shotgun (WGS) entry which is preliminary data.</text>
</comment>
<organism evidence="2 3">
    <name type="scientific">Halorubrum ejinorense</name>
    <dbReference type="NCBI Taxonomy" id="425309"/>
    <lineage>
        <taxon>Archaea</taxon>
        <taxon>Methanobacteriati</taxon>
        <taxon>Methanobacteriota</taxon>
        <taxon>Stenosarchaea group</taxon>
        <taxon>Halobacteria</taxon>
        <taxon>Halobacteriales</taxon>
        <taxon>Haloferacaceae</taxon>
        <taxon>Halorubrum</taxon>
    </lineage>
</organism>
<name>A0AAV3SVN5_9EURY</name>
<feature type="compositionally biased region" description="Basic and acidic residues" evidence="1">
    <location>
        <begin position="1"/>
        <end position="21"/>
    </location>
</feature>
<evidence type="ECO:0000256" key="1">
    <source>
        <dbReference type="SAM" id="MobiDB-lite"/>
    </source>
</evidence>
<reference evidence="2" key="1">
    <citation type="journal article" date="2014" name="Int. J. Syst. Evol. Microbiol.">
        <title>Complete genome sequence of Corynebacterium casei LMG S-19264T (=DSM 44701T), isolated from a smear-ripened cheese.</title>
        <authorList>
            <consortium name="US DOE Joint Genome Institute (JGI-PGF)"/>
            <person name="Walter F."/>
            <person name="Albersmeier A."/>
            <person name="Kalinowski J."/>
            <person name="Ruckert C."/>
        </authorList>
    </citation>
    <scope>NUCLEOTIDE SEQUENCE</scope>
    <source>
        <strain evidence="2">JCM 14265</strain>
    </source>
</reference>
<gene>
    <name evidence="2" type="ORF">GCM10008994_31800</name>
</gene>
<evidence type="ECO:0000313" key="3">
    <source>
        <dbReference type="Proteomes" id="UP001501425"/>
    </source>
</evidence>
<accession>A0AAV3SVN5</accession>
<dbReference type="EMBL" id="BAAADQ010000016">
    <property type="protein sequence ID" value="GAA0554403.1"/>
    <property type="molecule type" value="Genomic_DNA"/>
</dbReference>
<reference evidence="2" key="2">
    <citation type="submission" date="2023-12" db="EMBL/GenBank/DDBJ databases">
        <authorList>
            <person name="Sun Q."/>
            <person name="Inoue M."/>
        </authorList>
    </citation>
    <scope>NUCLEOTIDE SEQUENCE</scope>
    <source>
        <strain evidence="2">JCM 14265</strain>
    </source>
</reference>
<protein>
    <submittedName>
        <fullName evidence="2">Uncharacterized protein</fullName>
    </submittedName>
</protein>
<proteinExistence type="predicted"/>